<evidence type="ECO:0000259" key="1">
    <source>
        <dbReference type="Pfam" id="PF13229"/>
    </source>
</evidence>
<feature type="domain" description="Right handed beta helix" evidence="1">
    <location>
        <begin position="5"/>
        <end position="91"/>
    </location>
</feature>
<feature type="non-terminal residue" evidence="2">
    <location>
        <position position="94"/>
    </location>
</feature>
<organism evidence="2">
    <name type="scientific">marine sediment metagenome</name>
    <dbReference type="NCBI Taxonomy" id="412755"/>
    <lineage>
        <taxon>unclassified sequences</taxon>
        <taxon>metagenomes</taxon>
        <taxon>ecological metagenomes</taxon>
    </lineage>
</organism>
<comment type="caution">
    <text evidence="2">The sequence shown here is derived from an EMBL/GenBank/DDBJ whole genome shotgun (WGS) entry which is preliminary data.</text>
</comment>
<evidence type="ECO:0000313" key="2">
    <source>
        <dbReference type="EMBL" id="GAH90988.1"/>
    </source>
</evidence>
<proteinExistence type="predicted"/>
<dbReference type="InterPro" id="IPR012334">
    <property type="entry name" value="Pectin_lyas_fold"/>
</dbReference>
<reference evidence="2" key="1">
    <citation type="journal article" date="2014" name="Front. Microbiol.">
        <title>High frequency of phylogenetically diverse reductive dehalogenase-homologous genes in deep subseafloor sedimentary metagenomes.</title>
        <authorList>
            <person name="Kawai M."/>
            <person name="Futagami T."/>
            <person name="Toyoda A."/>
            <person name="Takaki Y."/>
            <person name="Nishi S."/>
            <person name="Hori S."/>
            <person name="Arai W."/>
            <person name="Tsubouchi T."/>
            <person name="Morono Y."/>
            <person name="Uchiyama I."/>
            <person name="Ito T."/>
            <person name="Fujiyama A."/>
            <person name="Inagaki F."/>
            <person name="Takami H."/>
        </authorList>
    </citation>
    <scope>NUCLEOTIDE SEQUENCE</scope>
    <source>
        <strain evidence="2">Expedition CK06-06</strain>
    </source>
</reference>
<accession>X1LA50</accession>
<feature type="non-terminal residue" evidence="2">
    <location>
        <position position="1"/>
    </location>
</feature>
<dbReference type="InterPro" id="IPR006626">
    <property type="entry name" value="PbH1"/>
</dbReference>
<dbReference type="SUPFAM" id="SSF51126">
    <property type="entry name" value="Pectin lyase-like"/>
    <property type="match status" value="1"/>
</dbReference>
<dbReference type="EMBL" id="BARU01047808">
    <property type="protein sequence ID" value="GAH90988.1"/>
    <property type="molecule type" value="Genomic_DNA"/>
</dbReference>
<gene>
    <name evidence="2" type="ORF">S03H2_71434</name>
</gene>
<dbReference type="Pfam" id="PF13229">
    <property type="entry name" value="Beta_helix"/>
    <property type="match status" value="1"/>
</dbReference>
<protein>
    <recommendedName>
        <fullName evidence="1">Right handed beta helix domain-containing protein</fullName>
    </recommendedName>
</protein>
<dbReference type="InterPro" id="IPR039448">
    <property type="entry name" value="Beta_helix"/>
</dbReference>
<name>X1LA50_9ZZZZ</name>
<dbReference type="SMART" id="SM00710">
    <property type="entry name" value="PbH1"/>
    <property type="match status" value="3"/>
</dbReference>
<dbReference type="InterPro" id="IPR011050">
    <property type="entry name" value="Pectin_lyase_fold/virulence"/>
</dbReference>
<dbReference type="AlphaFoldDB" id="X1LA50"/>
<dbReference type="Gene3D" id="2.160.20.10">
    <property type="entry name" value="Single-stranded right-handed beta-helix, Pectin lyase-like"/>
    <property type="match status" value="1"/>
</dbReference>
<sequence>NDRHGIYVTASDSKITDNLVRGNGLDTVGTYHGIYLDGTSDRCQVVGNTCMCDGDTTEDGIVLADGAVACLINDNYIYNLMGDGICLVANNLNC</sequence>